<gene>
    <name evidence="6" type="ORF">ATL17_1700</name>
</gene>
<feature type="transmembrane region" description="Helical" evidence="5">
    <location>
        <begin position="70"/>
        <end position="97"/>
    </location>
</feature>
<dbReference type="Pfam" id="PF01124">
    <property type="entry name" value="MAPEG"/>
    <property type="match status" value="1"/>
</dbReference>
<keyword evidence="3 5" id="KW-1133">Transmembrane helix</keyword>
<evidence type="ECO:0008006" key="8">
    <source>
        <dbReference type="Google" id="ProtNLM"/>
    </source>
</evidence>
<dbReference type="Gene3D" id="1.20.120.550">
    <property type="entry name" value="Membrane associated eicosanoid/glutathione metabolism-like domain"/>
    <property type="match status" value="1"/>
</dbReference>
<comment type="caution">
    <text evidence="6">The sequence shown here is derived from an EMBL/GenBank/DDBJ whole genome shotgun (WGS) entry which is preliminary data.</text>
</comment>
<keyword evidence="4 5" id="KW-0472">Membrane</keyword>
<evidence type="ECO:0000256" key="1">
    <source>
        <dbReference type="ARBA" id="ARBA00004370"/>
    </source>
</evidence>
<feature type="transmembrane region" description="Helical" evidence="5">
    <location>
        <begin position="117"/>
        <end position="141"/>
    </location>
</feature>
<comment type="subcellular location">
    <subcellularLocation>
        <location evidence="1">Membrane</location>
    </subcellularLocation>
</comment>
<evidence type="ECO:0000313" key="7">
    <source>
        <dbReference type="Proteomes" id="UP000295391"/>
    </source>
</evidence>
<organism evidence="6 7">
    <name type="scientific">Maritalea mobilis</name>
    <dbReference type="NCBI Taxonomy" id="483324"/>
    <lineage>
        <taxon>Bacteria</taxon>
        <taxon>Pseudomonadati</taxon>
        <taxon>Pseudomonadota</taxon>
        <taxon>Alphaproteobacteria</taxon>
        <taxon>Hyphomicrobiales</taxon>
        <taxon>Devosiaceae</taxon>
        <taxon>Maritalea</taxon>
    </lineage>
</organism>
<protein>
    <recommendedName>
        <fullName evidence="8">MAPEG family protein</fullName>
    </recommendedName>
</protein>
<evidence type="ECO:0000256" key="2">
    <source>
        <dbReference type="ARBA" id="ARBA00022692"/>
    </source>
</evidence>
<name>A0A4R6VND8_9HYPH</name>
<dbReference type="InterPro" id="IPR001129">
    <property type="entry name" value="Membr-assoc_MAPEG"/>
</dbReference>
<dbReference type="SUPFAM" id="SSF161084">
    <property type="entry name" value="MAPEG domain-like"/>
    <property type="match status" value="1"/>
</dbReference>
<dbReference type="GO" id="GO:0016020">
    <property type="term" value="C:membrane"/>
    <property type="evidence" value="ECO:0007669"/>
    <property type="project" value="UniProtKB-SubCell"/>
</dbReference>
<sequence length="142" mass="16076">MSGFEKLLLLVTFAQVGLTLGVLFYLGKLRVPPVLSGDIKVADIALDAANWPERSQQVSNNFNNQFQLPVLFYLAVAICFAVRFVPGIFLLCAFGFVISRYVHAYIHCTTNRVYRRFYAYFAGLVFLTIGWIDLVIELMLVL</sequence>
<proteinExistence type="predicted"/>
<accession>A0A4R6VND8</accession>
<dbReference type="RefSeq" id="WP_133572360.1">
    <property type="nucleotide sequence ID" value="NZ_SNYR01000002.1"/>
</dbReference>
<dbReference type="InterPro" id="IPR023352">
    <property type="entry name" value="MAPEG-like_dom_sf"/>
</dbReference>
<dbReference type="AlphaFoldDB" id="A0A4R6VND8"/>
<dbReference type="Proteomes" id="UP000295391">
    <property type="component" value="Unassembled WGS sequence"/>
</dbReference>
<evidence type="ECO:0000256" key="3">
    <source>
        <dbReference type="ARBA" id="ARBA00022989"/>
    </source>
</evidence>
<dbReference type="OrthoDB" id="5516290at2"/>
<dbReference type="EMBL" id="SNYR01000002">
    <property type="protein sequence ID" value="TDQ63693.1"/>
    <property type="molecule type" value="Genomic_DNA"/>
</dbReference>
<reference evidence="6 7" key="1">
    <citation type="submission" date="2019-03" db="EMBL/GenBank/DDBJ databases">
        <title>Genomic Encyclopedia of Type Strains, Phase III (KMG-III): the genomes of soil and plant-associated and newly described type strains.</title>
        <authorList>
            <person name="Whitman W."/>
        </authorList>
    </citation>
    <scope>NUCLEOTIDE SEQUENCE [LARGE SCALE GENOMIC DNA]</scope>
    <source>
        <strain evidence="6 7">CGMCC 1.7002</strain>
    </source>
</reference>
<evidence type="ECO:0000256" key="4">
    <source>
        <dbReference type="ARBA" id="ARBA00023136"/>
    </source>
</evidence>
<keyword evidence="2 5" id="KW-0812">Transmembrane</keyword>
<feature type="transmembrane region" description="Helical" evidence="5">
    <location>
        <begin position="7"/>
        <end position="26"/>
    </location>
</feature>
<keyword evidence="7" id="KW-1185">Reference proteome</keyword>
<evidence type="ECO:0000313" key="6">
    <source>
        <dbReference type="EMBL" id="TDQ63693.1"/>
    </source>
</evidence>
<evidence type="ECO:0000256" key="5">
    <source>
        <dbReference type="SAM" id="Phobius"/>
    </source>
</evidence>